<dbReference type="AlphaFoldDB" id="W9C9A8"/>
<feature type="region of interest" description="Disordered" evidence="1">
    <location>
        <begin position="146"/>
        <end position="174"/>
    </location>
</feature>
<keyword evidence="3" id="KW-1185">Reference proteome</keyword>
<dbReference type="OrthoDB" id="3465301at2759"/>
<feature type="region of interest" description="Disordered" evidence="1">
    <location>
        <begin position="50"/>
        <end position="133"/>
    </location>
</feature>
<accession>W9C9A8</accession>
<evidence type="ECO:0000256" key="1">
    <source>
        <dbReference type="SAM" id="MobiDB-lite"/>
    </source>
</evidence>
<dbReference type="HOGENOM" id="CLU_1540996_0_0_1"/>
<dbReference type="Proteomes" id="UP000019487">
    <property type="component" value="Unassembled WGS sequence"/>
</dbReference>
<reference evidence="2 3" key="1">
    <citation type="journal article" date="2014" name="Genome Announc.">
        <title>Draft genome sequence of Sclerotinia borealis, a psychrophilic plant pathogenic fungus.</title>
        <authorList>
            <person name="Mardanov A.V."/>
            <person name="Beletsky A.V."/>
            <person name="Kadnikov V.V."/>
            <person name="Ignatov A.N."/>
            <person name="Ravin N.V."/>
        </authorList>
    </citation>
    <scope>NUCLEOTIDE SEQUENCE [LARGE SCALE GENOMIC DNA]</scope>
    <source>
        <strain evidence="3">F-4157</strain>
    </source>
</reference>
<feature type="compositionally biased region" description="Basic residues" evidence="1">
    <location>
        <begin position="91"/>
        <end position="103"/>
    </location>
</feature>
<comment type="caution">
    <text evidence="2">The sequence shown here is derived from an EMBL/GenBank/DDBJ whole genome shotgun (WGS) entry which is preliminary data.</text>
</comment>
<organism evidence="2 3">
    <name type="scientific">Sclerotinia borealis (strain F-4128)</name>
    <dbReference type="NCBI Taxonomy" id="1432307"/>
    <lineage>
        <taxon>Eukaryota</taxon>
        <taxon>Fungi</taxon>
        <taxon>Dikarya</taxon>
        <taxon>Ascomycota</taxon>
        <taxon>Pezizomycotina</taxon>
        <taxon>Leotiomycetes</taxon>
        <taxon>Helotiales</taxon>
        <taxon>Sclerotiniaceae</taxon>
        <taxon>Sclerotinia</taxon>
    </lineage>
</organism>
<proteinExistence type="predicted"/>
<sequence length="174" mass="19209">MPPKTKTVAPKINNNILVWNALAKQINVTDTILGKVNIGRLRDDLGVGTANAANTSDSPHSIEPTAKEKKAGSPLKKQTRESSMFGPPKRGATKKVAFGKRKKMQDANLTDEGQKVQVSSKKPARIHPKMNSKKIIEIEKQWTENGKTEGEELNGHGDYDGYGWEFEEHKSQSC</sequence>
<feature type="compositionally biased region" description="Basic and acidic residues" evidence="1">
    <location>
        <begin position="146"/>
        <end position="159"/>
    </location>
</feature>
<protein>
    <submittedName>
        <fullName evidence="2">Uncharacterized protein</fullName>
    </submittedName>
</protein>
<name>W9C9A8_SCLBF</name>
<evidence type="ECO:0000313" key="2">
    <source>
        <dbReference type="EMBL" id="ESZ91454.1"/>
    </source>
</evidence>
<dbReference type="EMBL" id="AYSA01000497">
    <property type="protein sequence ID" value="ESZ91454.1"/>
    <property type="molecule type" value="Genomic_DNA"/>
</dbReference>
<gene>
    <name evidence="2" type="ORF">SBOR_8177</name>
</gene>
<feature type="compositionally biased region" description="Basic residues" evidence="1">
    <location>
        <begin position="122"/>
        <end position="132"/>
    </location>
</feature>
<evidence type="ECO:0000313" key="3">
    <source>
        <dbReference type="Proteomes" id="UP000019487"/>
    </source>
</evidence>